<feature type="domain" description="Amidohydrolase-related" evidence="2">
    <location>
        <begin position="993"/>
        <end position="1058"/>
    </location>
</feature>
<evidence type="ECO:0000256" key="1">
    <source>
        <dbReference type="ARBA" id="ARBA00009820"/>
    </source>
</evidence>
<name>A0A381PNB4_9ZZZZ</name>
<dbReference type="InterPro" id="IPR032466">
    <property type="entry name" value="Metal_Hydrolase"/>
</dbReference>
<dbReference type="EMBL" id="UINC01001038">
    <property type="protein sequence ID" value="SUZ68430.1"/>
    <property type="molecule type" value="Genomic_DNA"/>
</dbReference>
<dbReference type="Gene3D" id="2.30.40.10">
    <property type="entry name" value="Urease, subunit C, domain 1"/>
    <property type="match status" value="2"/>
</dbReference>
<dbReference type="SUPFAM" id="SSF82171">
    <property type="entry name" value="DPP6 N-terminal domain-like"/>
    <property type="match status" value="2"/>
</dbReference>
<comment type="similarity">
    <text evidence="1">Belongs to the TolB family.</text>
</comment>
<dbReference type="Pfam" id="PF01979">
    <property type="entry name" value="Amidohydro_1"/>
    <property type="match status" value="1"/>
</dbReference>
<dbReference type="PANTHER" id="PTHR36842">
    <property type="entry name" value="PROTEIN TOLB HOMOLOG"/>
    <property type="match status" value="1"/>
</dbReference>
<evidence type="ECO:0000259" key="2">
    <source>
        <dbReference type="Pfam" id="PF01979"/>
    </source>
</evidence>
<sequence length="1100" mass="120418">MTKPTTILPSAVILSAVILVFPPVVTLSAQVAQDTTREEQDTWDIEQSLGPTVPLSFETDEGTWMNVDLDPSGATVVFDLLGDLYTMPIAGGTATRISSGQSFDMQPRFSPDGSAITFISDRSGAFNIWLMDPDGSNLRQVSEESNREVNSPSWSPDGQYIFVRKHFVDERSLGAGEVWMYHVTGGSGLQVTERDGFQKDQGEPAISPDGRYLYYSRNVWPGQTFEYDKNVYETIYAILRRDLSTGEERTIVRRPGGSITPRPSPNGTQLAFIRRVRDNTVLFLHDLSTGEDWPIFDGLDRDMQEAWAIHGVYTQYDWTPDGSGIVIWGQGKIWLVDVATATAEIIPFVAQVDQTIHEALRFEQQVGPSRFDVKMLRDVTTSDRGRFVAYTALGKLYLKELPFEPARRLTRDDRIEFAPAFSRDGQWIVYATWTDSARGRIRMIRADGSGARDLVTTPGHYSEPSFSPDRQWVTYQSTGGDNVRGPTHGENPGVFIVPVDGSEEPRRVRTTGSDPMFDATGSRIFVNDFSDGSRRLVSFDLDGTDEIVHFESENATAIVPSPDGQWVAFTERYRAYIASFPRSGRTVTLGPNVDGFPVERVSDNAGLYLHWSGDSRSLLWTLGPEYFTRELTETFTFRPGAPAAAAEPEANGISIGFTQSSDIPTGTVAFVGARILTLAAGSDESGGLIEDGTIVVTANTITAVGPSIQVTVPPDAHRVDAAGKTIIPGFIDVHAHVSGEGAGIVGEASWPLMANLAFGVTTSHDPSNNTTMVFTNSEMISAGLKLGPRLFSTGTILYGAESTNKAIVDDYDDAERHLARMKAVGAFSVKSYNQRRRDARQMIIQAGRNLEMMVVPEGGSLIYYNMTMVLDGHTGVEHALPVPVVYNDLAQLFGQSSTGYTPTLVVGYGGLGGENYWYERTNVWENERLLTFVPRDVVDPLSRRRIIAAGDEDYNHIRISRGAKAIQDAGGLVTLGAHGQMQGLGAHWELWMLEQGGMTQVEALKAATINGARYLGLDDALGSVEVGKLADLLVLDGDPLEDLRNTESLSMVMLNGRLYDALTLNEIGNHPAERPLLYWERLPSPAPPAAPVAPPPANGN</sequence>
<dbReference type="Gene3D" id="2.120.10.30">
    <property type="entry name" value="TolB, C-terminal domain"/>
    <property type="match status" value="3"/>
</dbReference>
<dbReference type="GO" id="GO:0016810">
    <property type="term" value="F:hydrolase activity, acting on carbon-nitrogen (but not peptide) bonds"/>
    <property type="evidence" value="ECO:0007669"/>
    <property type="project" value="InterPro"/>
</dbReference>
<accession>A0A381PNB4</accession>
<protein>
    <recommendedName>
        <fullName evidence="2">Amidohydrolase-related domain-containing protein</fullName>
    </recommendedName>
</protein>
<dbReference type="Pfam" id="PF07676">
    <property type="entry name" value="PD40"/>
    <property type="match status" value="6"/>
</dbReference>
<evidence type="ECO:0000313" key="3">
    <source>
        <dbReference type="EMBL" id="SUZ68430.1"/>
    </source>
</evidence>
<dbReference type="PANTHER" id="PTHR36842:SF1">
    <property type="entry name" value="PROTEIN TOLB"/>
    <property type="match status" value="1"/>
</dbReference>
<dbReference type="Gene3D" id="3.20.20.140">
    <property type="entry name" value="Metal-dependent hydrolases"/>
    <property type="match status" value="2"/>
</dbReference>
<dbReference type="SUPFAM" id="SSF51556">
    <property type="entry name" value="Metallo-dependent hydrolases"/>
    <property type="match status" value="1"/>
</dbReference>
<dbReference type="AlphaFoldDB" id="A0A381PNB4"/>
<dbReference type="InterPro" id="IPR006680">
    <property type="entry name" value="Amidohydro-rel"/>
</dbReference>
<reference evidence="3" key="1">
    <citation type="submission" date="2018-05" db="EMBL/GenBank/DDBJ databases">
        <authorList>
            <person name="Lanie J.A."/>
            <person name="Ng W.-L."/>
            <person name="Kazmierczak K.M."/>
            <person name="Andrzejewski T.M."/>
            <person name="Davidsen T.M."/>
            <person name="Wayne K.J."/>
            <person name="Tettelin H."/>
            <person name="Glass J.I."/>
            <person name="Rusch D."/>
            <person name="Podicherti R."/>
            <person name="Tsui H.-C.T."/>
            <person name="Winkler M.E."/>
        </authorList>
    </citation>
    <scope>NUCLEOTIDE SEQUENCE</scope>
</reference>
<dbReference type="InterPro" id="IPR011042">
    <property type="entry name" value="6-blade_b-propeller_TolB-like"/>
</dbReference>
<dbReference type="InterPro" id="IPR011659">
    <property type="entry name" value="WD40"/>
</dbReference>
<proteinExistence type="inferred from homology"/>
<dbReference type="SUPFAM" id="SSF51338">
    <property type="entry name" value="Composite domain of metallo-dependent hydrolases"/>
    <property type="match status" value="1"/>
</dbReference>
<gene>
    <name evidence="3" type="ORF">METZ01_LOCUS21284</name>
</gene>
<organism evidence="3">
    <name type="scientific">marine metagenome</name>
    <dbReference type="NCBI Taxonomy" id="408172"/>
    <lineage>
        <taxon>unclassified sequences</taxon>
        <taxon>metagenomes</taxon>
        <taxon>ecological metagenomes</taxon>
    </lineage>
</organism>
<dbReference type="InterPro" id="IPR011059">
    <property type="entry name" value="Metal-dep_hydrolase_composite"/>
</dbReference>